<keyword evidence="4" id="KW-1185">Reference proteome</keyword>
<organism evidence="3 4">
    <name type="scientific">Actinomadura keratinilytica</name>
    <dbReference type="NCBI Taxonomy" id="547461"/>
    <lineage>
        <taxon>Bacteria</taxon>
        <taxon>Bacillati</taxon>
        <taxon>Actinomycetota</taxon>
        <taxon>Actinomycetes</taxon>
        <taxon>Streptosporangiales</taxon>
        <taxon>Thermomonosporaceae</taxon>
        <taxon>Actinomadura</taxon>
    </lineage>
</organism>
<evidence type="ECO:0000256" key="1">
    <source>
        <dbReference type="SAM" id="MobiDB-lite"/>
    </source>
</evidence>
<keyword evidence="2" id="KW-0472">Membrane</keyword>
<feature type="transmembrane region" description="Helical" evidence="2">
    <location>
        <begin position="242"/>
        <end position="262"/>
    </location>
</feature>
<feature type="transmembrane region" description="Helical" evidence="2">
    <location>
        <begin position="269"/>
        <end position="291"/>
    </location>
</feature>
<proteinExistence type="predicted"/>
<feature type="transmembrane region" description="Helical" evidence="2">
    <location>
        <begin position="150"/>
        <end position="175"/>
    </location>
</feature>
<keyword evidence="2" id="KW-1133">Transmembrane helix</keyword>
<gene>
    <name evidence="3" type="ORF">GCM10022416_46720</name>
</gene>
<feature type="transmembrane region" description="Helical" evidence="2">
    <location>
        <begin position="114"/>
        <end position="138"/>
    </location>
</feature>
<evidence type="ECO:0000256" key="2">
    <source>
        <dbReference type="SAM" id="Phobius"/>
    </source>
</evidence>
<keyword evidence="2" id="KW-0812">Transmembrane</keyword>
<name>A0ABP7Z8Z7_9ACTN</name>
<accession>A0ABP7Z8Z7</accession>
<evidence type="ECO:0008006" key="5">
    <source>
        <dbReference type="Google" id="ProtNLM"/>
    </source>
</evidence>
<comment type="caution">
    <text evidence="3">The sequence shown here is derived from an EMBL/GenBank/DDBJ whole genome shotgun (WGS) entry which is preliminary data.</text>
</comment>
<evidence type="ECO:0000313" key="4">
    <source>
        <dbReference type="Proteomes" id="UP001500266"/>
    </source>
</evidence>
<dbReference type="EMBL" id="BAABDO010000086">
    <property type="protein sequence ID" value="GAA4150444.1"/>
    <property type="molecule type" value="Genomic_DNA"/>
</dbReference>
<reference evidence="4" key="1">
    <citation type="journal article" date="2019" name="Int. J. Syst. Evol. Microbiol.">
        <title>The Global Catalogue of Microorganisms (GCM) 10K type strain sequencing project: providing services to taxonomists for standard genome sequencing and annotation.</title>
        <authorList>
            <consortium name="The Broad Institute Genomics Platform"/>
            <consortium name="The Broad Institute Genome Sequencing Center for Infectious Disease"/>
            <person name="Wu L."/>
            <person name="Ma J."/>
        </authorList>
    </citation>
    <scope>NUCLEOTIDE SEQUENCE [LARGE SCALE GENOMIC DNA]</scope>
    <source>
        <strain evidence="4">JCM 17316</strain>
    </source>
</reference>
<protein>
    <recommendedName>
        <fullName evidence="5">Integral membrane protein</fullName>
    </recommendedName>
</protein>
<feature type="region of interest" description="Disordered" evidence="1">
    <location>
        <begin position="344"/>
        <end position="377"/>
    </location>
</feature>
<dbReference type="Proteomes" id="UP001500266">
    <property type="component" value="Unassembled WGS sequence"/>
</dbReference>
<feature type="compositionally biased region" description="Basic residues" evidence="1">
    <location>
        <begin position="366"/>
        <end position="377"/>
    </location>
</feature>
<sequence length="377" mass="39525">MRRVVPALAVLALDVPAVLRAVLVRDEAVDRRAVVVPVVPRRVPVVAALARDVVERDVVERDVVPRPPVVRPVVERPVVERPVVARVLDVVDRRPAVVPAVGGLTLVMAVAAELIALAASAIAFVAVVIALVMAVMALADEDALDATDLIWVAADLACVAAWVTLLAAAVCVRLAPVAAAARDVVRDVPARDVEARDVADLRAVVVRRVVPVDRDVVPRRAAVVPVPRRAVAVVRDAVARAALVRLAAVFAAVFAAPVAALARLVAPRVALLAALVALFVALLAALFVRPAVPRLDAVRDAVLVATDLPPVMISCGGTIPLLVGLYTPSACTLSENVRLKRVRRPPDATPSWSPGTRSGAACPGRRPSRRRSGAARA</sequence>
<evidence type="ECO:0000313" key="3">
    <source>
        <dbReference type="EMBL" id="GAA4150444.1"/>
    </source>
</evidence>